<accession>A0ABW0QSG5</accession>
<proteinExistence type="predicted"/>
<gene>
    <name evidence="1" type="ORF">ACFPPA_08225</name>
</gene>
<sequence length="140" mass="15507">MSALYFGIERTKNHLPAGTEQVVGALKTHGAKCAQVPSGLTADDICTCNEVSIKCVLAELGRRGISILFGDIPMSKTELFVERRPQGDYAVRRPNSERASDVLPTQRQAIERARELGAEKPLVERVRHTNVGKPDQWRKP</sequence>
<keyword evidence="2" id="KW-1185">Reference proteome</keyword>
<evidence type="ECO:0000313" key="1">
    <source>
        <dbReference type="EMBL" id="MFC5525729.1"/>
    </source>
</evidence>
<dbReference type="Proteomes" id="UP001596114">
    <property type="component" value="Unassembled WGS sequence"/>
</dbReference>
<dbReference type="RefSeq" id="WP_377319093.1">
    <property type="nucleotide sequence ID" value="NZ_JBHSNF010000001.1"/>
</dbReference>
<organism evidence="1 2">
    <name type="scientific">Rhodanobacter ginsengisoli</name>
    <dbReference type="NCBI Taxonomy" id="418646"/>
    <lineage>
        <taxon>Bacteria</taxon>
        <taxon>Pseudomonadati</taxon>
        <taxon>Pseudomonadota</taxon>
        <taxon>Gammaproteobacteria</taxon>
        <taxon>Lysobacterales</taxon>
        <taxon>Rhodanobacteraceae</taxon>
        <taxon>Rhodanobacter</taxon>
    </lineage>
</organism>
<evidence type="ECO:0000313" key="2">
    <source>
        <dbReference type="Proteomes" id="UP001596114"/>
    </source>
</evidence>
<reference evidence="2" key="1">
    <citation type="journal article" date="2019" name="Int. J. Syst. Evol. Microbiol.">
        <title>The Global Catalogue of Microorganisms (GCM) 10K type strain sequencing project: providing services to taxonomists for standard genome sequencing and annotation.</title>
        <authorList>
            <consortium name="The Broad Institute Genomics Platform"/>
            <consortium name="The Broad Institute Genome Sequencing Center for Infectious Disease"/>
            <person name="Wu L."/>
            <person name="Ma J."/>
        </authorList>
    </citation>
    <scope>NUCLEOTIDE SEQUENCE [LARGE SCALE GENOMIC DNA]</scope>
    <source>
        <strain evidence="2">CGMCC 1.16619</strain>
    </source>
</reference>
<dbReference type="EMBL" id="JBHSNF010000001">
    <property type="protein sequence ID" value="MFC5525729.1"/>
    <property type="molecule type" value="Genomic_DNA"/>
</dbReference>
<comment type="caution">
    <text evidence="1">The sequence shown here is derived from an EMBL/GenBank/DDBJ whole genome shotgun (WGS) entry which is preliminary data.</text>
</comment>
<dbReference type="InterPro" id="IPR018691">
    <property type="entry name" value="DUF2188"/>
</dbReference>
<dbReference type="Pfam" id="PF09954">
    <property type="entry name" value="DUF2188"/>
    <property type="match status" value="1"/>
</dbReference>
<name>A0ABW0QSG5_9GAMM</name>
<protein>
    <submittedName>
        <fullName evidence="1">DUF2188 domain-containing protein</fullName>
    </submittedName>
</protein>